<organism evidence="7 8">
    <name type="scientific">Streptococcus dysgalactiae subsp. equisimilis</name>
    <name type="common">Streptococcus equisimilis</name>
    <dbReference type="NCBI Taxonomy" id="119602"/>
    <lineage>
        <taxon>Bacteria</taxon>
        <taxon>Bacillati</taxon>
        <taxon>Bacillota</taxon>
        <taxon>Bacilli</taxon>
        <taxon>Lactobacillales</taxon>
        <taxon>Streptococcaceae</taxon>
        <taxon>Streptococcus</taxon>
    </lineage>
</organism>
<feature type="compositionally biased region" description="Polar residues" evidence="5">
    <location>
        <begin position="78"/>
        <end position="104"/>
    </location>
</feature>
<accession>A0A9X8T3K7</accession>
<sequence>MDTKQRFSLRKYKIGAVSVLLGTLLFMGGVTTTSADAVTNDSSVASLVQSASAQEAPSSPIAAIVKEEASVATVQAMPSSTDTDAQGGVTSTTSNMAETPSSSEPLAEEVNRLAVGEKEATPQNIDSNEIISIPHVWDSGYKGQGTVVAVIDSGLDSQHDVLQLSDVSQAKYHSQEELEAAKQKAGITYGQWYNNKVIFGYNYVDVNTDLKEAVD</sequence>
<dbReference type="PROSITE" id="PS51892">
    <property type="entry name" value="SUBTILASE"/>
    <property type="match status" value="1"/>
</dbReference>
<comment type="caution">
    <text evidence="4">Lacks conserved residue(s) required for the propagation of feature annotation.</text>
</comment>
<dbReference type="InterPro" id="IPR005877">
    <property type="entry name" value="YSIRK_signal_dom"/>
</dbReference>
<dbReference type="PROSITE" id="PS00136">
    <property type="entry name" value="SUBTILASE_ASP"/>
    <property type="match status" value="1"/>
</dbReference>
<dbReference type="InterPro" id="IPR023827">
    <property type="entry name" value="Peptidase_S8_Asp-AS"/>
</dbReference>
<evidence type="ECO:0000256" key="5">
    <source>
        <dbReference type="SAM" id="MobiDB-lite"/>
    </source>
</evidence>
<keyword evidence="7" id="KW-0645">Protease</keyword>
<dbReference type="Pfam" id="PF04650">
    <property type="entry name" value="YSIRK_signal"/>
    <property type="match status" value="1"/>
</dbReference>
<keyword evidence="3 7" id="KW-0378">Hydrolase</keyword>
<evidence type="ECO:0000256" key="2">
    <source>
        <dbReference type="ARBA" id="ARBA00022729"/>
    </source>
</evidence>
<protein>
    <submittedName>
        <fullName evidence="7">Cell-surface protease required for virulence cell</fullName>
        <ecNumber evidence="7">3.4.21.110</ecNumber>
    </submittedName>
</protein>
<evidence type="ECO:0000259" key="6">
    <source>
        <dbReference type="Pfam" id="PF04650"/>
    </source>
</evidence>
<evidence type="ECO:0000256" key="3">
    <source>
        <dbReference type="ARBA" id="ARBA00022801"/>
    </source>
</evidence>
<dbReference type="AlphaFoldDB" id="A0A9X8T3K7"/>
<keyword evidence="2" id="KW-0732">Signal</keyword>
<evidence type="ECO:0000256" key="4">
    <source>
        <dbReference type="PROSITE-ProRule" id="PRU01240"/>
    </source>
</evidence>
<dbReference type="EMBL" id="UHFO01000001">
    <property type="protein sequence ID" value="SUN64239.1"/>
    <property type="molecule type" value="Genomic_DNA"/>
</dbReference>
<gene>
    <name evidence="7" type="primary">cspA</name>
    <name evidence="7" type="ORF">NCTC11564_01472</name>
</gene>
<evidence type="ECO:0000313" key="8">
    <source>
        <dbReference type="Proteomes" id="UP000254559"/>
    </source>
</evidence>
<dbReference type="Proteomes" id="UP000254559">
    <property type="component" value="Unassembled WGS sequence"/>
</dbReference>
<reference evidence="7 8" key="1">
    <citation type="submission" date="2018-06" db="EMBL/GenBank/DDBJ databases">
        <authorList>
            <consortium name="Pathogen Informatics"/>
            <person name="Doyle S."/>
        </authorList>
    </citation>
    <scope>NUCLEOTIDE SEQUENCE [LARGE SCALE GENOMIC DNA]</scope>
    <source>
        <strain evidence="7 8">NCTC11564</strain>
    </source>
</reference>
<dbReference type="GO" id="GO:0006508">
    <property type="term" value="P:proteolysis"/>
    <property type="evidence" value="ECO:0007669"/>
    <property type="project" value="UniProtKB-KW"/>
</dbReference>
<feature type="domain" description="YSIRK Gram-positive signal peptide" evidence="6">
    <location>
        <begin position="2"/>
        <end position="27"/>
    </location>
</feature>
<dbReference type="InterPro" id="IPR036852">
    <property type="entry name" value="Peptidase_S8/S53_dom_sf"/>
</dbReference>
<name>A0A9X8T3K7_STREQ</name>
<dbReference type="Gene3D" id="3.40.50.200">
    <property type="entry name" value="Peptidase S8/S53 domain"/>
    <property type="match status" value="1"/>
</dbReference>
<feature type="region of interest" description="Disordered" evidence="5">
    <location>
        <begin position="78"/>
        <end position="107"/>
    </location>
</feature>
<dbReference type="SUPFAM" id="SSF52743">
    <property type="entry name" value="Subtilisin-like"/>
    <property type="match status" value="1"/>
</dbReference>
<dbReference type="NCBIfam" id="TIGR01168">
    <property type="entry name" value="YSIRK_signal"/>
    <property type="match status" value="1"/>
</dbReference>
<comment type="caution">
    <text evidence="7">The sequence shown here is derived from an EMBL/GenBank/DDBJ whole genome shotgun (WGS) entry which is preliminary data.</text>
</comment>
<evidence type="ECO:0000256" key="1">
    <source>
        <dbReference type="ARBA" id="ARBA00011073"/>
    </source>
</evidence>
<dbReference type="EC" id="3.4.21.110" evidence="7"/>
<proteinExistence type="inferred from homology"/>
<dbReference type="GO" id="GO:0004252">
    <property type="term" value="F:serine-type endopeptidase activity"/>
    <property type="evidence" value="ECO:0007669"/>
    <property type="project" value="InterPro"/>
</dbReference>
<comment type="similarity">
    <text evidence="1 4">Belongs to the peptidase S8 family.</text>
</comment>
<evidence type="ECO:0000313" key="7">
    <source>
        <dbReference type="EMBL" id="SUN64239.1"/>
    </source>
</evidence>